<evidence type="ECO:0000256" key="3">
    <source>
        <dbReference type="ARBA" id="ARBA00022448"/>
    </source>
</evidence>
<proteinExistence type="inferred from homology"/>
<comment type="caution">
    <text evidence="13">The sequence shown here is derived from an EMBL/GenBank/DDBJ whole genome shotgun (WGS) entry which is preliminary data.</text>
</comment>
<evidence type="ECO:0000256" key="9">
    <source>
        <dbReference type="ARBA" id="ARBA00023065"/>
    </source>
</evidence>
<organism evidence="13 14">
    <name type="scientific">Armadillidium nasatum</name>
    <dbReference type="NCBI Taxonomy" id="96803"/>
    <lineage>
        <taxon>Eukaryota</taxon>
        <taxon>Metazoa</taxon>
        <taxon>Ecdysozoa</taxon>
        <taxon>Arthropoda</taxon>
        <taxon>Crustacea</taxon>
        <taxon>Multicrustacea</taxon>
        <taxon>Malacostraca</taxon>
        <taxon>Eumalacostraca</taxon>
        <taxon>Peracarida</taxon>
        <taxon>Isopoda</taxon>
        <taxon>Oniscidea</taxon>
        <taxon>Crinocheta</taxon>
        <taxon>Armadillidiidae</taxon>
        <taxon>Armadillidium</taxon>
    </lineage>
</organism>
<dbReference type="EMBL" id="SEYY01000282">
    <property type="protein sequence ID" value="KAB7507620.1"/>
    <property type="molecule type" value="Genomic_DNA"/>
</dbReference>
<evidence type="ECO:0000256" key="7">
    <source>
        <dbReference type="ARBA" id="ARBA00022949"/>
    </source>
</evidence>
<feature type="transmembrane region" description="Helical" evidence="12">
    <location>
        <begin position="21"/>
        <end position="41"/>
    </location>
</feature>
<dbReference type="OrthoDB" id="5867527at2759"/>
<keyword evidence="14" id="KW-1185">Reference proteome</keyword>
<evidence type="ECO:0000256" key="2">
    <source>
        <dbReference type="ARBA" id="ARBA00004651"/>
    </source>
</evidence>
<comment type="caution">
    <text evidence="12">Lacks conserved residue(s) required for the propagation of feature annotation.</text>
</comment>
<accession>A0A5N5TN78</accession>
<protein>
    <recommendedName>
        <fullName evidence="12">Innexin</fullName>
    </recommendedName>
</protein>
<dbReference type="InterPro" id="IPR000990">
    <property type="entry name" value="Innexin"/>
</dbReference>
<evidence type="ECO:0000256" key="5">
    <source>
        <dbReference type="ARBA" id="ARBA00022692"/>
    </source>
</evidence>
<evidence type="ECO:0000256" key="4">
    <source>
        <dbReference type="ARBA" id="ARBA00022475"/>
    </source>
</evidence>
<reference evidence="13 14" key="1">
    <citation type="journal article" date="2019" name="PLoS Biol.">
        <title>Sex chromosomes control vertical transmission of feminizing Wolbachia symbionts in an isopod.</title>
        <authorList>
            <person name="Becking T."/>
            <person name="Chebbi M.A."/>
            <person name="Giraud I."/>
            <person name="Moumen B."/>
            <person name="Laverre T."/>
            <person name="Caubet Y."/>
            <person name="Peccoud J."/>
            <person name="Gilbert C."/>
            <person name="Cordaux R."/>
        </authorList>
    </citation>
    <scope>NUCLEOTIDE SEQUENCE [LARGE SCALE GENOMIC DNA]</scope>
    <source>
        <strain evidence="13">ANa2</strain>
        <tissue evidence="13">Whole body excluding digestive tract and cuticle</tissue>
    </source>
</reference>
<sequence length="241" mass="27873">MKTKNIIKYLKNSWGMNKKYCYLYFLCEALNFVNVVSQMYMLDSFFGGMFLHYGAKIFFLPTKDDKGRFDPLIETFPRVTKCDFYKFGSSGTIQTLDYLCILPQNLLNEKIFLVMWVWFVFLAIVTALQLVFHILVFRFLSIRLRLLEQSGKVGRSSELEHLLKFMDLGDFFLLQAIGKNINAFAFSDVIKGLTEEIKPPAAAPKGEIGFSLNHSFVSEADSDIIDLKYRKKMNHLDDTNV</sequence>
<evidence type="ECO:0000256" key="12">
    <source>
        <dbReference type="RuleBase" id="RU010713"/>
    </source>
</evidence>
<dbReference type="GO" id="GO:0005243">
    <property type="term" value="F:gap junction channel activity"/>
    <property type="evidence" value="ECO:0007669"/>
    <property type="project" value="TreeGrafter"/>
</dbReference>
<dbReference type="GO" id="GO:0005886">
    <property type="term" value="C:plasma membrane"/>
    <property type="evidence" value="ECO:0007669"/>
    <property type="project" value="UniProtKB-SubCell"/>
</dbReference>
<evidence type="ECO:0000256" key="1">
    <source>
        <dbReference type="ARBA" id="ARBA00004610"/>
    </source>
</evidence>
<feature type="transmembrane region" description="Helical" evidence="12">
    <location>
        <begin position="111"/>
        <end position="137"/>
    </location>
</feature>
<evidence type="ECO:0000313" key="13">
    <source>
        <dbReference type="EMBL" id="KAB7507620.1"/>
    </source>
</evidence>
<name>A0A5N5TN78_9CRUS</name>
<evidence type="ECO:0000256" key="10">
    <source>
        <dbReference type="ARBA" id="ARBA00023136"/>
    </source>
</evidence>
<keyword evidence="11 12" id="KW-0407">Ion channel</keyword>
<comment type="similarity">
    <text evidence="12">Belongs to the pannexin family.</text>
</comment>
<dbReference type="Proteomes" id="UP000326759">
    <property type="component" value="Unassembled WGS sequence"/>
</dbReference>
<keyword evidence="9 12" id="KW-0406">Ion transport</keyword>
<dbReference type="GO" id="GO:0034220">
    <property type="term" value="P:monoatomic ion transmembrane transport"/>
    <property type="evidence" value="ECO:0007669"/>
    <property type="project" value="UniProtKB-KW"/>
</dbReference>
<dbReference type="PRINTS" id="PR01262">
    <property type="entry name" value="INNEXIN"/>
</dbReference>
<dbReference type="PANTHER" id="PTHR11893:SF36">
    <property type="entry name" value="INNEXIN-5"/>
    <property type="match status" value="1"/>
</dbReference>
<evidence type="ECO:0000313" key="14">
    <source>
        <dbReference type="Proteomes" id="UP000326759"/>
    </source>
</evidence>
<evidence type="ECO:0000256" key="11">
    <source>
        <dbReference type="ARBA" id="ARBA00023303"/>
    </source>
</evidence>
<gene>
    <name evidence="13" type="primary">Inx3</name>
    <name evidence="12" type="synonym">inx</name>
    <name evidence="13" type="ORF">Anas_05412</name>
</gene>
<evidence type="ECO:0000256" key="8">
    <source>
        <dbReference type="ARBA" id="ARBA00022989"/>
    </source>
</evidence>
<comment type="function">
    <text evidence="12">Structural component of the gap junctions.</text>
</comment>
<dbReference type="GO" id="GO:0005921">
    <property type="term" value="C:gap junction"/>
    <property type="evidence" value="ECO:0007669"/>
    <property type="project" value="UniProtKB-SubCell"/>
</dbReference>
<dbReference type="PROSITE" id="PS51013">
    <property type="entry name" value="PANNEXIN"/>
    <property type="match status" value="1"/>
</dbReference>
<keyword evidence="7" id="KW-0965">Cell junction</keyword>
<keyword evidence="10 12" id="KW-0472">Membrane</keyword>
<dbReference type="AlphaFoldDB" id="A0A5N5TN78"/>
<keyword evidence="4" id="KW-1003">Cell membrane</keyword>
<keyword evidence="5 12" id="KW-0812">Transmembrane</keyword>
<keyword evidence="8 12" id="KW-1133">Transmembrane helix</keyword>
<dbReference type="Pfam" id="PF00876">
    <property type="entry name" value="Innexin"/>
    <property type="match status" value="1"/>
</dbReference>
<evidence type="ECO:0000256" key="6">
    <source>
        <dbReference type="ARBA" id="ARBA00022868"/>
    </source>
</evidence>
<keyword evidence="6" id="KW-0303">Gap junction</keyword>
<keyword evidence="3 12" id="KW-0813">Transport</keyword>
<comment type="subcellular location">
    <subcellularLocation>
        <location evidence="1">Cell junction</location>
        <location evidence="1">Gap junction</location>
    </subcellularLocation>
    <subcellularLocation>
        <location evidence="2 12">Cell membrane</location>
        <topology evidence="2 12">Multi-pass membrane protein</topology>
    </subcellularLocation>
</comment>
<dbReference type="PANTHER" id="PTHR11893">
    <property type="entry name" value="INNEXIN"/>
    <property type="match status" value="1"/>
</dbReference>